<keyword evidence="2" id="KW-1185">Reference proteome</keyword>
<comment type="caution">
    <text evidence="1">The sequence shown here is derived from an EMBL/GenBank/DDBJ whole genome shotgun (WGS) entry which is preliminary data.</text>
</comment>
<protein>
    <submittedName>
        <fullName evidence="1">Uncharacterized protein</fullName>
    </submittedName>
</protein>
<organism evidence="1 2">
    <name type="scientific">Nocardiopsis mwathae</name>
    <dbReference type="NCBI Taxonomy" id="1472723"/>
    <lineage>
        <taxon>Bacteria</taxon>
        <taxon>Bacillati</taxon>
        <taxon>Actinomycetota</taxon>
        <taxon>Actinomycetes</taxon>
        <taxon>Streptosporangiales</taxon>
        <taxon>Nocardiopsidaceae</taxon>
        <taxon>Nocardiopsis</taxon>
    </lineage>
</organism>
<evidence type="ECO:0000313" key="2">
    <source>
        <dbReference type="Proteomes" id="UP000546642"/>
    </source>
</evidence>
<gene>
    <name evidence="1" type="ORF">HNR23_002266</name>
</gene>
<dbReference type="RefSeq" id="WP_184075537.1">
    <property type="nucleotide sequence ID" value="NZ_JACHDS010000001.1"/>
</dbReference>
<reference evidence="1 2" key="1">
    <citation type="submission" date="2020-08" db="EMBL/GenBank/DDBJ databases">
        <title>Sequencing the genomes of 1000 actinobacteria strains.</title>
        <authorList>
            <person name="Klenk H.-P."/>
        </authorList>
    </citation>
    <scope>NUCLEOTIDE SEQUENCE [LARGE SCALE GENOMIC DNA]</scope>
    <source>
        <strain evidence="1 2">DSM 46659</strain>
    </source>
</reference>
<dbReference type="Proteomes" id="UP000546642">
    <property type="component" value="Unassembled WGS sequence"/>
</dbReference>
<dbReference type="EMBL" id="JACHDS010000001">
    <property type="protein sequence ID" value="MBB6172206.1"/>
    <property type="molecule type" value="Genomic_DNA"/>
</dbReference>
<evidence type="ECO:0000313" key="1">
    <source>
        <dbReference type="EMBL" id="MBB6172206.1"/>
    </source>
</evidence>
<name>A0A7X0D603_9ACTN</name>
<dbReference type="AlphaFoldDB" id="A0A7X0D603"/>
<accession>A0A7X0D603</accession>
<proteinExistence type="predicted"/>
<sequence length="88" mass="9063">MDTTAGLTMTANTDGTLVLAIIHGPHGAYLDALAEARAYWCRMNADGPAPTDAEKLAVLAGLNTRVAAAQEAAEAAGIPFDMSDVMCL</sequence>